<dbReference type="EMBL" id="BSSQ01000005">
    <property type="protein sequence ID" value="GLX66874.1"/>
    <property type="molecule type" value="Genomic_DNA"/>
</dbReference>
<feature type="transmembrane region" description="Helical" evidence="5">
    <location>
        <begin position="259"/>
        <end position="279"/>
    </location>
</feature>
<evidence type="ECO:0000313" key="7">
    <source>
        <dbReference type="EMBL" id="GLX66874.1"/>
    </source>
</evidence>
<feature type="transmembrane region" description="Helical" evidence="5">
    <location>
        <begin position="32"/>
        <end position="65"/>
    </location>
</feature>
<keyword evidence="4 5" id="KW-0472">Membrane</keyword>
<evidence type="ECO:0000259" key="6">
    <source>
        <dbReference type="Pfam" id="PF13515"/>
    </source>
</evidence>
<reference evidence="7 8" key="1">
    <citation type="submission" date="2023-03" db="EMBL/GenBank/DDBJ databases">
        <title>Draft genome sequence of the bacteria which degrade cell wall of Tricholomamatutake.</title>
        <authorList>
            <person name="Konishi Y."/>
            <person name="Fukuta Y."/>
            <person name="Shirasaka N."/>
        </authorList>
    </citation>
    <scope>NUCLEOTIDE SEQUENCE [LARGE SCALE GENOMIC DNA]</scope>
    <source>
        <strain evidence="8">mu1</strain>
    </source>
</reference>
<feature type="transmembrane region" description="Helical" evidence="5">
    <location>
        <begin position="125"/>
        <end position="143"/>
    </location>
</feature>
<feature type="transmembrane region" description="Helical" evidence="5">
    <location>
        <begin position="335"/>
        <end position="353"/>
    </location>
</feature>
<evidence type="ECO:0000256" key="2">
    <source>
        <dbReference type="ARBA" id="ARBA00022692"/>
    </source>
</evidence>
<organism evidence="7 8">
    <name type="scientific">Paenibacillus glycanilyticus</name>
    <dbReference type="NCBI Taxonomy" id="126569"/>
    <lineage>
        <taxon>Bacteria</taxon>
        <taxon>Bacillati</taxon>
        <taxon>Bacillota</taxon>
        <taxon>Bacilli</taxon>
        <taxon>Bacillales</taxon>
        <taxon>Paenibacillaceae</taxon>
        <taxon>Paenibacillus</taxon>
    </lineage>
</organism>
<protein>
    <recommendedName>
        <fullName evidence="6">Integral membrane bound transporter domain-containing protein</fullName>
    </recommendedName>
</protein>
<comment type="subcellular location">
    <subcellularLocation>
        <location evidence="1">Membrane</location>
        <topology evidence="1">Multi-pass membrane protein</topology>
    </subcellularLocation>
</comment>
<evidence type="ECO:0000256" key="1">
    <source>
        <dbReference type="ARBA" id="ARBA00004141"/>
    </source>
</evidence>
<feature type="domain" description="Integral membrane bound transporter" evidence="6">
    <location>
        <begin position="225"/>
        <end position="346"/>
    </location>
</feature>
<feature type="transmembrane region" description="Helical" evidence="5">
    <location>
        <begin position="214"/>
        <end position="234"/>
    </location>
</feature>
<dbReference type="Proteomes" id="UP001157114">
    <property type="component" value="Unassembled WGS sequence"/>
</dbReference>
<dbReference type="Pfam" id="PF13515">
    <property type="entry name" value="FUSC_2"/>
    <property type="match status" value="1"/>
</dbReference>
<gene>
    <name evidence="7" type="ORF">MU1_12180</name>
</gene>
<name>A0ABQ6G7F8_9BACL</name>
<evidence type="ECO:0000256" key="4">
    <source>
        <dbReference type="ARBA" id="ARBA00023136"/>
    </source>
</evidence>
<keyword evidence="2 5" id="KW-0812">Transmembrane</keyword>
<dbReference type="InterPro" id="IPR049453">
    <property type="entry name" value="Memb_transporter_dom"/>
</dbReference>
<keyword evidence="8" id="KW-1185">Reference proteome</keyword>
<accession>A0ABQ6G7F8</accession>
<evidence type="ECO:0000313" key="8">
    <source>
        <dbReference type="Proteomes" id="UP001157114"/>
    </source>
</evidence>
<feature type="transmembrane region" description="Helical" evidence="5">
    <location>
        <begin position="305"/>
        <end position="323"/>
    </location>
</feature>
<sequence length="365" mass="40205">MSKSVHENTGLGFILKETLQWSNETSINYPQVIAGFIGMASCISLGFYLNNLMFGLLSTFGVMITSDTSSDGTIKQHTIEQFRTMAIGTVAMIIGIIIAGHGWMTGGLIVTISTLAALLGGFSRTFAIASVQFVILSIIGSSMGDGGLHQDMFKISASFVTGSLLGIIVSVITGYLMQKLWDDKVSVQQTAKISYRQRFTTWRNKLTHFTGWKYTVRVALCMIAAQLIGFVFHLERSYWIGLTVAIVLKRDLAYSQRRIFQRGIGTAVGVLLGSCLLLWSLPQWDSVVIIGLLGALRPIFKNRSYAIYAMLMTPLMLMMFSTGSPVTAHLLEYRLLDTMIGCVLAYVLGFYIWKNASQGNFVGKT</sequence>
<feature type="transmembrane region" description="Helical" evidence="5">
    <location>
        <begin position="86"/>
        <end position="119"/>
    </location>
</feature>
<dbReference type="RefSeq" id="WP_284237597.1">
    <property type="nucleotide sequence ID" value="NZ_BSSQ01000005.1"/>
</dbReference>
<feature type="transmembrane region" description="Helical" evidence="5">
    <location>
        <begin position="155"/>
        <end position="177"/>
    </location>
</feature>
<keyword evidence="3 5" id="KW-1133">Transmembrane helix</keyword>
<evidence type="ECO:0000256" key="5">
    <source>
        <dbReference type="SAM" id="Phobius"/>
    </source>
</evidence>
<comment type="caution">
    <text evidence="7">The sequence shown here is derived from an EMBL/GenBank/DDBJ whole genome shotgun (WGS) entry which is preliminary data.</text>
</comment>
<evidence type="ECO:0000256" key="3">
    <source>
        <dbReference type="ARBA" id="ARBA00022989"/>
    </source>
</evidence>
<proteinExistence type="predicted"/>